<dbReference type="Proteomes" id="UP000621436">
    <property type="component" value="Unassembled WGS sequence"/>
</dbReference>
<keyword evidence="5 8" id="KW-0249">Electron transport</keyword>
<dbReference type="InterPro" id="IPR010208">
    <property type="entry name" value="Ion_transpt_RnfC/RsxC"/>
</dbReference>
<dbReference type="PROSITE" id="PS00198">
    <property type="entry name" value="4FE4S_FER_1"/>
    <property type="match status" value="1"/>
</dbReference>
<comment type="similarity">
    <text evidence="8">Belongs to the 4Fe4S bacterial-type ferredoxin family. RnfC subfamily.</text>
</comment>
<keyword evidence="4 8" id="KW-0677">Repeat</keyword>
<feature type="binding site" evidence="8">
    <location>
        <position position="369"/>
    </location>
    <ligand>
        <name>[4Fe-4S] cluster</name>
        <dbReference type="ChEBI" id="CHEBI:49883"/>
        <label>1</label>
    </ligand>
</feature>
<dbReference type="InterPro" id="IPR017900">
    <property type="entry name" value="4Fe4S_Fe_S_CS"/>
</dbReference>
<evidence type="ECO:0000256" key="1">
    <source>
        <dbReference type="ARBA" id="ARBA00022448"/>
    </source>
</evidence>
<evidence type="ECO:0000313" key="11">
    <source>
        <dbReference type="Proteomes" id="UP000621436"/>
    </source>
</evidence>
<evidence type="ECO:0000256" key="7">
    <source>
        <dbReference type="ARBA" id="ARBA00023014"/>
    </source>
</evidence>
<dbReference type="PROSITE" id="PS51379">
    <property type="entry name" value="4FE4S_FER_2"/>
    <property type="match status" value="2"/>
</dbReference>
<dbReference type="Gene3D" id="3.30.70.20">
    <property type="match status" value="1"/>
</dbReference>
<dbReference type="InterPro" id="IPR037225">
    <property type="entry name" value="Nuo51_FMN-bd_sf"/>
</dbReference>
<dbReference type="GO" id="GO:0046872">
    <property type="term" value="F:metal ion binding"/>
    <property type="evidence" value="ECO:0007669"/>
    <property type="project" value="UniProtKB-KW"/>
</dbReference>
<dbReference type="GO" id="GO:0022900">
    <property type="term" value="P:electron transport chain"/>
    <property type="evidence" value="ECO:0007669"/>
    <property type="project" value="UniProtKB-UniRule"/>
</dbReference>
<gene>
    <name evidence="10" type="primary">rsxC</name>
    <name evidence="8" type="synonym">rnfC</name>
    <name evidence="10" type="ORF">I0Q91_11290</name>
</gene>
<dbReference type="SUPFAM" id="SSF46548">
    <property type="entry name" value="alpha-helical ferredoxin"/>
    <property type="match status" value="1"/>
</dbReference>
<keyword evidence="6 8" id="KW-0408">Iron</keyword>
<dbReference type="PANTHER" id="PTHR43034:SF2">
    <property type="entry name" value="ION-TRANSLOCATING OXIDOREDUCTASE COMPLEX SUBUNIT C"/>
    <property type="match status" value="1"/>
</dbReference>
<dbReference type="RefSeq" id="WP_270454668.1">
    <property type="nucleotide sequence ID" value="NZ_JADPIE010000006.1"/>
</dbReference>
<name>A0A931AVT0_9FIRM</name>
<dbReference type="InterPro" id="IPR011538">
    <property type="entry name" value="Nuo51_FMN-bd"/>
</dbReference>
<dbReference type="NCBIfam" id="NF003454">
    <property type="entry name" value="PRK05035.1"/>
    <property type="match status" value="1"/>
</dbReference>
<feature type="binding site" evidence="8">
    <location>
        <position position="379"/>
    </location>
    <ligand>
        <name>[4Fe-4S] cluster</name>
        <dbReference type="ChEBI" id="CHEBI:49883"/>
        <label>2</label>
    </ligand>
</feature>
<dbReference type="InterPro" id="IPR017896">
    <property type="entry name" value="4Fe4S_Fe-S-bd"/>
</dbReference>
<protein>
    <recommendedName>
        <fullName evidence="8">Ion-translocating oxidoreductase complex subunit C</fullName>
        <ecNumber evidence="8">7.-.-.-</ecNumber>
    </recommendedName>
    <alternativeName>
        <fullName evidence="8">Rnf electron transport complex subunit C</fullName>
    </alternativeName>
</protein>
<comment type="subunit">
    <text evidence="8">The complex is composed of six subunits: RnfA, RnfB, RnfC, RnfD, RnfE and RnfG.</text>
</comment>
<feature type="domain" description="4Fe-4S ferredoxin-type" evidence="9">
    <location>
        <begin position="398"/>
        <end position="428"/>
    </location>
</feature>
<evidence type="ECO:0000256" key="3">
    <source>
        <dbReference type="ARBA" id="ARBA00022723"/>
    </source>
</evidence>
<dbReference type="HAMAP" id="MF_00461">
    <property type="entry name" value="RsxC_RnfC"/>
    <property type="match status" value="1"/>
</dbReference>
<proteinExistence type="inferred from homology"/>
<dbReference type="SUPFAM" id="SSF142019">
    <property type="entry name" value="Nqo1 FMN-binding domain-like"/>
    <property type="match status" value="1"/>
</dbReference>
<dbReference type="Gene3D" id="3.40.50.11540">
    <property type="entry name" value="NADH-ubiquinone oxidoreductase 51kDa subunit"/>
    <property type="match status" value="1"/>
</dbReference>
<feature type="binding site" evidence="8">
    <location>
        <position position="418"/>
    </location>
    <ligand>
        <name>[4Fe-4S] cluster</name>
        <dbReference type="ChEBI" id="CHEBI:49883"/>
        <label>1</label>
    </ligand>
</feature>
<keyword evidence="2 8" id="KW-0004">4Fe-4S</keyword>
<feature type="binding site" evidence="8">
    <location>
        <position position="408"/>
    </location>
    <ligand>
        <name>[4Fe-4S] cluster</name>
        <dbReference type="ChEBI" id="CHEBI:49883"/>
        <label>2</label>
    </ligand>
</feature>
<dbReference type="PANTHER" id="PTHR43034">
    <property type="entry name" value="ION-TRANSLOCATING OXIDOREDUCTASE COMPLEX SUBUNIT C"/>
    <property type="match status" value="1"/>
</dbReference>
<comment type="caution">
    <text evidence="10">The sequence shown here is derived from an EMBL/GenBank/DDBJ whole genome shotgun (WGS) entry which is preliminary data.</text>
</comment>
<dbReference type="AlphaFoldDB" id="A0A931AVT0"/>
<comment type="function">
    <text evidence="8">Part of a membrane-bound complex that couples electron transfer with translocation of ions across the membrane.</text>
</comment>
<reference evidence="10" key="1">
    <citation type="submission" date="2020-11" db="EMBL/GenBank/DDBJ databases">
        <title>Halonatronomonas betainensis gen. nov., sp. nov. a novel haloalkaliphilic representative of the family Halanaerobiacae capable of betaine degradation.</title>
        <authorList>
            <person name="Boltyanskaya Y."/>
            <person name="Kevbrin V."/>
            <person name="Detkova E."/>
            <person name="Grouzdev D.S."/>
            <person name="Koziaeva V."/>
            <person name="Zhilina T."/>
        </authorList>
    </citation>
    <scope>NUCLEOTIDE SEQUENCE</scope>
    <source>
        <strain evidence="10">Z-7014</strain>
    </source>
</reference>
<comment type="subcellular location">
    <subcellularLocation>
        <location evidence="8">Cell membrane</location>
        <topology evidence="8">Peripheral membrane protein</topology>
    </subcellularLocation>
</comment>
<dbReference type="GO" id="GO:0051539">
    <property type="term" value="F:4 iron, 4 sulfur cluster binding"/>
    <property type="evidence" value="ECO:0007669"/>
    <property type="project" value="UniProtKB-KW"/>
</dbReference>
<organism evidence="10 11">
    <name type="scientific">Halonatronomonas betaini</name>
    <dbReference type="NCBI Taxonomy" id="2778430"/>
    <lineage>
        <taxon>Bacteria</taxon>
        <taxon>Bacillati</taxon>
        <taxon>Bacillota</taxon>
        <taxon>Clostridia</taxon>
        <taxon>Halanaerobiales</taxon>
        <taxon>Halarsenatibacteraceae</taxon>
        <taxon>Halonatronomonas</taxon>
    </lineage>
</organism>
<keyword evidence="11" id="KW-1185">Reference proteome</keyword>
<feature type="binding site" evidence="8">
    <location>
        <position position="375"/>
    </location>
    <ligand>
        <name>[4Fe-4S] cluster</name>
        <dbReference type="ChEBI" id="CHEBI:49883"/>
        <label>1</label>
    </ligand>
</feature>
<feature type="binding site" evidence="8">
    <location>
        <position position="414"/>
    </location>
    <ligand>
        <name>[4Fe-4S] cluster</name>
        <dbReference type="ChEBI" id="CHEBI:49883"/>
        <label>2</label>
    </ligand>
</feature>
<keyword evidence="7 8" id="KW-0411">Iron-sulfur</keyword>
<comment type="cofactor">
    <cofactor evidence="8">
        <name>[4Fe-4S] cluster</name>
        <dbReference type="ChEBI" id="CHEBI:49883"/>
    </cofactor>
    <text evidence="8">Binds 2 [4Fe-4S] clusters per subunit.</text>
</comment>
<dbReference type="EMBL" id="JADPIE010000006">
    <property type="protein sequence ID" value="MBF8437670.1"/>
    <property type="molecule type" value="Genomic_DNA"/>
</dbReference>
<evidence type="ECO:0000256" key="5">
    <source>
        <dbReference type="ARBA" id="ARBA00022982"/>
    </source>
</evidence>
<dbReference type="Pfam" id="PF13375">
    <property type="entry name" value="RnfC_N"/>
    <property type="match status" value="1"/>
</dbReference>
<feature type="binding site" evidence="8">
    <location>
        <position position="372"/>
    </location>
    <ligand>
        <name>[4Fe-4S] cluster</name>
        <dbReference type="ChEBI" id="CHEBI:49883"/>
        <label>1</label>
    </ligand>
</feature>
<dbReference type="Pfam" id="PF13187">
    <property type="entry name" value="Fer4_9"/>
    <property type="match status" value="1"/>
</dbReference>
<sequence>MKDLKKFPIGGIHLPEEKHLTTDLPIERIDFPDSVTIPVQMHIGAPCKPIVEEGQEVQRGELIAENKEALSANIHASISGIYRGIVQRPGPDGSQLDCMLIENTGQDNKEVLLERDYDPSEIKKENLVDIVKRAGVVGLGGACFPTHVKLDPPPDKPIDTIILNGAECEPYLTVDDRLMREKTHVLYQGLNLICEAVGAERGIVASEINKPEAVQAIKEEAKNWDNLEGVPLDTRYPHGAEKHLIKAVLDREVPRRGLPMDVGIIVNNIQTVIKIAEAYYQGHTLIDRVLTASGKGLKEQKNLLVPFGTSAGDIIEYCGGITTSDYHTVMGGPMTGKQITSFDVPVAKGTSGLVVLSPDEYSDAEKRVCIRCGKCVDVCPMYLPPNRITAFVNNEMYQEAEIAGLNDCIECGACAFVCPSKRPLLRWIQKGKAKSN</sequence>
<feature type="domain" description="4Fe-4S ferredoxin-type" evidence="9">
    <location>
        <begin position="358"/>
        <end position="380"/>
    </location>
</feature>
<dbReference type="Pfam" id="PF01512">
    <property type="entry name" value="Complex1_51K"/>
    <property type="match status" value="1"/>
</dbReference>
<keyword evidence="3 8" id="KW-0479">Metal-binding</keyword>
<dbReference type="InterPro" id="IPR026902">
    <property type="entry name" value="RnfC_N"/>
</dbReference>
<evidence type="ECO:0000256" key="2">
    <source>
        <dbReference type="ARBA" id="ARBA00022485"/>
    </source>
</evidence>
<dbReference type="GO" id="GO:0009055">
    <property type="term" value="F:electron transfer activity"/>
    <property type="evidence" value="ECO:0007669"/>
    <property type="project" value="InterPro"/>
</dbReference>
<evidence type="ECO:0000313" key="10">
    <source>
        <dbReference type="EMBL" id="MBF8437670.1"/>
    </source>
</evidence>
<dbReference type="EC" id="7.-.-.-" evidence="8"/>
<keyword evidence="8" id="KW-1003">Cell membrane</keyword>
<accession>A0A931AVT0</accession>
<evidence type="ECO:0000256" key="8">
    <source>
        <dbReference type="HAMAP-Rule" id="MF_00461"/>
    </source>
</evidence>
<evidence type="ECO:0000259" key="9">
    <source>
        <dbReference type="PROSITE" id="PS51379"/>
    </source>
</evidence>
<keyword evidence="8" id="KW-0472">Membrane</keyword>
<evidence type="ECO:0000256" key="4">
    <source>
        <dbReference type="ARBA" id="ARBA00022737"/>
    </source>
</evidence>
<keyword evidence="8" id="KW-1278">Translocase</keyword>
<evidence type="ECO:0000256" key="6">
    <source>
        <dbReference type="ARBA" id="ARBA00023004"/>
    </source>
</evidence>
<dbReference type="GO" id="GO:0005886">
    <property type="term" value="C:plasma membrane"/>
    <property type="evidence" value="ECO:0007669"/>
    <property type="project" value="UniProtKB-SubCell"/>
</dbReference>
<keyword evidence="1 8" id="KW-0813">Transport</keyword>
<dbReference type="NCBIfam" id="TIGR01945">
    <property type="entry name" value="rnfC"/>
    <property type="match status" value="1"/>
</dbReference>
<feature type="binding site" evidence="8">
    <location>
        <position position="411"/>
    </location>
    <ligand>
        <name>[4Fe-4S] cluster</name>
        <dbReference type="ChEBI" id="CHEBI:49883"/>
        <label>2</label>
    </ligand>
</feature>